<evidence type="ECO:0000313" key="7">
    <source>
        <dbReference type="Proteomes" id="UP001165667"/>
    </source>
</evidence>
<comment type="caution">
    <text evidence="6">The sequence shown here is derived from an EMBL/GenBank/DDBJ whole genome shotgun (WGS) entry which is preliminary data.</text>
</comment>
<protein>
    <submittedName>
        <fullName evidence="6">DsbE family thiol:disulfide interchange protein</fullName>
    </submittedName>
</protein>
<keyword evidence="7" id="KW-1185">Reference proteome</keyword>
<reference evidence="6" key="1">
    <citation type="submission" date="2022-05" db="EMBL/GenBank/DDBJ databases">
        <authorList>
            <person name="Pankratov T."/>
        </authorList>
    </citation>
    <scope>NUCLEOTIDE SEQUENCE</scope>
    <source>
        <strain evidence="6">BP6-180914</strain>
    </source>
</reference>
<dbReference type="Gene3D" id="3.40.30.10">
    <property type="entry name" value="Glutaredoxin"/>
    <property type="match status" value="1"/>
</dbReference>
<dbReference type="AlphaFoldDB" id="A0AA41YYH0"/>
<comment type="subcellular location">
    <subcellularLocation>
        <location evidence="1">Cell envelope</location>
    </subcellularLocation>
</comment>
<dbReference type="PROSITE" id="PS51352">
    <property type="entry name" value="THIOREDOXIN_2"/>
    <property type="match status" value="1"/>
</dbReference>
<accession>A0AA41YYH0</accession>
<organism evidence="6 7">
    <name type="scientific">Lichenifustis flavocetrariae</name>
    <dbReference type="NCBI Taxonomy" id="2949735"/>
    <lineage>
        <taxon>Bacteria</taxon>
        <taxon>Pseudomonadati</taxon>
        <taxon>Pseudomonadota</taxon>
        <taxon>Alphaproteobacteria</taxon>
        <taxon>Hyphomicrobiales</taxon>
        <taxon>Lichenihabitantaceae</taxon>
        <taxon>Lichenifustis</taxon>
    </lineage>
</organism>
<dbReference type="GO" id="GO:0017004">
    <property type="term" value="P:cytochrome complex assembly"/>
    <property type="evidence" value="ECO:0007669"/>
    <property type="project" value="UniProtKB-KW"/>
</dbReference>
<evidence type="ECO:0000256" key="2">
    <source>
        <dbReference type="ARBA" id="ARBA00022748"/>
    </source>
</evidence>
<dbReference type="InterPro" id="IPR000866">
    <property type="entry name" value="AhpC/TSA"/>
</dbReference>
<dbReference type="GO" id="GO:0016209">
    <property type="term" value="F:antioxidant activity"/>
    <property type="evidence" value="ECO:0007669"/>
    <property type="project" value="InterPro"/>
</dbReference>
<dbReference type="PANTHER" id="PTHR42852">
    <property type="entry name" value="THIOL:DISULFIDE INTERCHANGE PROTEIN DSBE"/>
    <property type="match status" value="1"/>
</dbReference>
<dbReference type="Pfam" id="PF00578">
    <property type="entry name" value="AhpC-TSA"/>
    <property type="match status" value="1"/>
</dbReference>
<feature type="domain" description="Thioredoxin" evidence="5">
    <location>
        <begin position="48"/>
        <end position="196"/>
    </location>
</feature>
<name>A0AA41YYH0_9HYPH</name>
<dbReference type="NCBIfam" id="TIGR00385">
    <property type="entry name" value="dsbE"/>
    <property type="match status" value="1"/>
</dbReference>
<evidence type="ECO:0000256" key="4">
    <source>
        <dbReference type="ARBA" id="ARBA00023284"/>
    </source>
</evidence>
<keyword evidence="4" id="KW-0676">Redox-active center</keyword>
<dbReference type="CDD" id="cd03010">
    <property type="entry name" value="TlpA_like_DsbE"/>
    <property type="match status" value="1"/>
</dbReference>
<dbReference type="RefSeq" id="WP_282585980.1">
    <property type="nucleotide sequence ID" value="NZ_JAMOIM010000010.1"/>
</dbReference>
<dbReference type="InterPro" id="IPR050553">
    <property type="entry name" value="Thioredoxin_ResA/DsbE_sf"/>
</dbReference>
<dbReference type="GO" id="GO:0015036">
    <property type="term" value="F:disulfide oxidoreductase activity"/>
    <property type="evidence" value="ECO:0007669"/>
    <property type="project" value="InterPro"/>
</dbReference>
<dbReference type="InterPro" id="IPR013766">
    <property type="entry name" value="Thioredoxin_domain"/>
</dbReference>
<dbReference type="PANTHER" id="PTHR42852:SF6">
    <property type="entry name" value="THIOL:DISULFIDE INTERCHANGE PROTEIN DSBE"/>
    <property type="match status" value="1"/>
</dbReference>
<evidence type="ECO:0000256" key="3">
    <source>
        <dbReference type="ARBA" id="ARBA00023157"/>
    </source>
</evidence>
<dbReference type="Proteomes" id="UP001165667">
    <property type="component" value="Unassembled WGS sequence"/>
</dbReference>
<sequence length="196" mass="20835">MSAHPDTVTPPVRGKRSFLILPLLCFLSLAGLFFLRLQAGDPSMLPSVLIGRPAPPFTLKPLPDLGVPGLKDADLRAGHVTLVNVFASWCVECHDEHGMLMGLAQDPDLKAKGVTLSGIAYKDKPEDARRYLGAKGNPFMAVGNDESGRTGIDFGVYGVPETFVVKGDGTIAFKLIGGVTPGNVALFKAEIDKALH</sequence>
<evidence type="ECO:0000259" key="5">
    <source>
        <dbReference type="PROSITE" id="PS51352"/>
    </source>
</evidence>
<evidence type="ECO:0000313" key="6">
    <source>
        <dbReference type="EMBL" id="MCW6509611.1"/>
    </source>
</evidence>
<keyword evidence="3" id="KW-1015">Disulfide bond</keyword>
<dbReference type="GO" id="GO:0030288">
    <property type="term" value="C:outer membrane-bounded periplasmic space"/>
    <property type="evidence" value="ECO:0007669"/>
    <property type="project" value="InterPro"/>
</dbReference>
<dbReference type="InterPro" id="IPR036249">
    <property type="entry name" value="Thioredoxin-like_sf"/>
</dbReference>
<dbReference type="InterPro" id="IPR004799">
    <property type="entry name" value="Periplasmic_diS_OxRdtase_DsbE"/>
</dbReference>
<keyword evidence="2" id="KW-0201">Cytochrome c-type biogenesis</keyword>
<dbReference type="SUPFAM" id="SSF52833">
    <property type="entry name" value="Thioredoxin-like"/>
    <property type="match status" value="1"/>
</dbReference>
<evidence type="ECO:0000256" key="1">
    <source>
        <dbReference type="ARBA" id="ARBA00004196"/>
    </source>
</evidence>
<gene>
    <name evidence="6" type="ORF">M8523_16445</name>
</gene>
<dbReference type="EMBL" id="JAMOIM010000010">
    <property type="protein sequence ID" value="MCW6509611.1"/>
    <property type="molecule type" value="Genomic_DNA"/>
</dbReference>
<proteinExistence type="predicted"/>